<dbReference type="AlphaFoldDB" id="A0A923IFR0"/>
<evidence type="ECO:0000313" key="4">
    <source>
        <dbReference type="Proteomes" id="UP000659630"/>
    </source>
</evidence>
<keyword evidence="4" id="KW-1185">Reference proteome</keyword>
<dbReference type="Pfam" id="PF17820">
    <property type="entry name" value="PDZ_6"/>
    <property type="match status" value="1"/>
</dbReference>
<dbReference type="InterPro" id="IPR007549">
    <property type="entry name" value="DUF512"/>
</dbReference>
<dbReference type="EMBL" id="JACONZ010000004">
    <property type="protein sequence ID" value="MBC5582152.1"/>
    <property type="molecule type" value="Genomic_DNA"/>
</dbReference>
<dbReference type="Pfam" id="PF19238">
    <property type="entry name" value="Radical_SAM_2"/>
    <property type="match status" value="1"/>
</dbReference>
<dbReference type="Gene3D" id="2.30.42.10">
    <property type="match status" value="1"/>
</dbReference>
<accession>A0A923IFR0</accession>
<sequence length="436" mass="48919">MAVRVTQVEPGSPAARAGIRPGDTLAQIDGGEINDMLDYEFYTAKGEFPVLVDRDGARIELQVKKEEYEPLGCDFETYLIDKHHSCKNKCIFCFVDQLPRGMRQSLYFKDDDERLSFLFGNYITLTNLSRRELDRIKLMHISPINISVHAVDPALRVRMMHNRFAGELMPRMRELAGAGIEMNCQLVLCRGINDGPALQRSMEELAALWPQVRSVAAVPIGVTRYRDGLEPLEVYDQETAAQTLDQLVAFGDRMEQQHGERLVYPADEWYFLAGRPLPPAHFYGDYFQLDNGVGMCRKFYDEFAAELSRPHRVHLPCRADTVCGESVYPLIVSMADALMKKYRFVQLRVHCIKNDFFGGNVTVTGLLTGQDIAAQAAGRMLSHRLLLPGTTLRSEQDVLLDDMTAEELGARLGAEVTVIPQDGAAFARAALGLPLE</sequence>
<evidence type="ECO:0000256" key="1">
    <source>
        <dbReference type="SAM" id="MobiDB-lite"/>
    </source>
</evidence>
<reference evidence="3" key="1">
    <citation type="submission" date="2020-08" db="EMBL/GenBank/DDBJ databases">
        <title>Genome public.</title>
        <authorList>
            <person name="Liu C."/>
            <person name="Sun Q."/>
        </authorList>
    </citation>
    <scope>NUCLEOTIDE SEQUENCE</scope>
    <source>
        <strain evidence="3">BX8</strain>
    </source>
</reference>
<dbReference type="PROSITE" id="PS50106">
    <property type="entry name" value="PDZ"/>
    <property type="match status" value="1"/>
</dbReference>
<dbReference type="SUPFAM" id="SSF102114">
    <property type="entry name" value="Radical SAM enzymes"/>
    <property type="match status" value="1"/>
</dbReference>
<dbReference type="SUPFAM" id="SSF50156">
    <property type="entry name" value="PDZ domain-like"/>
    <property type="match status" value="1"/>
</dbReference>
<evidence type="ECO:0000259" key="2">
    <source>
        <dbReference type="PROSITE" id="PS50106"/>
    </source>
</evidence>
<dbReference type="Pfam" id="PF04459">
    <property type="entry name" value="DUF512"/>
    <property type="match status" value="1"/>
</dbReference>
<dbReference type="InterPro" id="IPR036034">
    <property type="entry name" value="PDZ_sf"/>
</dbReference>
<feature type="domain" description="PDZ" evidence="2">
    <location>
        <begin position="1"/>
        <end position="36"/>
    </location>
</feature>
<name>A0A923IFR0_9FIRM</name>
<gene>
    <name evidence="3" type="ORF">H8S23_11600</name>
</gene>
<proteinExistence type="predicted"/>
<dbReference type="Proteomes" id="UP000659630">
    <property type="component" value="Unassembled WGS sequence"/>
</dbReference>
<protein>
    <submittedName>
        <fullName evidence="3">DUF512 domain-containing protein</fullName>
    </submittedName>
</protein>
<feature type="region of interest" description="Disordered" evidence="1">
    <location>
        <begin position="1"/>
        <end position="21"/>
    </location>
</feature>
<dbReference type="InterPro" id="IPR045375">
    <property type="entry name" value="Put_radical_SAM-like_N"/>
</dbReference>
<dbReference type="InterPro" id="IPR058240">
    <property type="entry name" value="rSAM_sf"/>
</dbReference>
<dbReference type="InterPro" id="IPR001478">
    <property type="entry name" value="PDZ"/>
</dbReference>
<comment type="caution">
    <text evidence="3">The sequence shown here is derived from an EMBL/GenBank/DDBJ whole genome shotgun (WGS) entry which is preliminary data.</text>
</comment>
<dbReference type="InterPro" id="IPR041489">
    <property type="entry name" value="PDZ_6"/>
</dbReference>
<organism evidence="3 4">
    <name type="scientific">Anaerofilum hominis</name>
    <dbReference type="NCBI Taxonomy" id="2763016"/>
    <lineage>
        <taxon>Bacteria</taxon>
        <taxon>Bacillati</taxon>
        <taxon>Bacillota</taxon>
        <taxon>Clostridia</taxon>
        <taxon>Eubacteriales</taxon>
        <taxon>Oscillospiraceae</taxon>
        <taxon>Anaerofilum</taxon>
    </lineage>
</organism>
<evidence type="ECO:0000313" key="3">
    <source>
        <dbReference type="EMBL" id="MBC5582152.1"/>
    </source>
</evidence>